<evidence type="ECO:0000313" key="5">
    <source>
        <dbReference type="Proteomes" id="UP000231279"/>
    </source>
</evidence>
<accession>A0A2G9GYT5</accession>
<keyword evidence="2" id="KW-0862">Zinc</keyword>
<proteinExistence type="predicted"/>
<feature type="zinc finger region" description="C3H1-type" evidence="2">
    <location>
        <begin position="570"/>
        <end position="598"/>
    </location>
</feature>
<evidence type="ECO:0000259" key="3">
    <source>
        <dbReference type="PROSITE" id="PS50103"/>
    </source>
</evidence>
<keyword evidence="1" id="KW-0238">DNA-binding</keyword>
<dbReference type="OrthoDB" id="1928519at2759"/>
<keyword evidence="5" id="KW-1185">Reference proteome</keyword>
<dbReference type="PANTHER" id="PTHR33400:SF10">
    <property type="entry name" value="ZINC FINGER CCCH DOMAIN-CONTAINING PROTEIN 45-LIKE"/>
    <property type="match status" value="1"/>
</dbReference>
<keyword evidence="2" id="KW-0863">Zinc-finger</keyword>
<dbReference type="EMBL" id="NKXS01003222">
    <property type="protein sequence ID" value="PIN10443.1"/>
    <property type="molecule type" value="Genomic_DNA"/>
</dbReference>
<dbReference type="PANTHER" id="PTHR33400">
    <property type="entry name" value="ZINC FINGER CCCH DOMAIN-CONTAINING PROTEIN 6-RELATED"/>
    <property type="match status" value="1"/>
</dbReference>
<dbReference type="PROSITE" id="PS50103">
    <property type="entry name" value="ZF_C3H1"/>
    <property type="match status" value="1"/>
</dbReference>
<evidence type="ECO:0000256" key="2">
    <source>
        <dbReference type="PROSITE-ProRule" id="PRU00723"/>
    </source>
</evidence>
<gene>
    <name evidence="4" type="ORF">CDL12_16965</name>
</gene>
<sequence length="618" mass="66725">MSGRMSEKPASVSRAPLASHRQIVVPEDCSSKVGVKLNSSCSNAAQLKKSLAWYVALKPNPSKPLDERISQIPQVRWKCPLKFALNTGWLVAAGEGSQGAEAQKCGETTVPEVVYPHLSAVPPRRGEYGDDSRIPIIPIIPIEEAAAAEMPIHTSASVNTCNNSQTMTSPKGPSVPEKFPLPHCKPSGSQDRPVNDISPPAMLSGLENVDVEVAVAAAATVAAIMESKEQIDTELLFKFLTDPEMVQKLIDERVKLEHGTTPAAPLPNTSIPVPGTIPTPVADKLANECTGPVSRAIPSNSKLQAVNQTLALPCTKMETAIDRSALITSSKILSPLPQSNSEVPSIKNLTVEPRQPAHAHIHHIAGVKQVTSLMPSTLRPDEETIKRLINLYGAPDIAGVVPVASPNPSTSNPRVEAIKKLIDKYGSPNSAGVRMVPPRVPSISRPNVEEINQTVYKYAVPDHGWDKPFLGPHAFLPAPTPFMEMPPRPNLCALPNALESNYPATGTSHFASLSPVTIPPLPVDLNYHKSPIEQQVEKHETWGYNLPKFGQPGNYMQGLKLAHNTTEMDPKYQKPCIYFCSSKGCLNGYNCPYQHDASKQSRASGMVDSPVAKKVKFS</sequence>
<protein>
    <recommendedName>
        <fullName evidence="3">C3H1-type domain-containing protein</fullName>
    </recommendedName>
</protein>
<reference evidence="5" key="1">
    <citation type="journal article" date="2018" name="Gigascience">
        <title>Genome assembly of the Pink Ipe (Handroanthus impetiginosus, Bignoniaceae), a highly valued, ecologically keystone Neotropical timber forest tree.</title>
        <authorList>
            <person name="Silva-Junior O.B."/>
            <person name="Grattapaglia D."/>
            <person name="Novaes E."/>
            <person name="Collevatti R.G."/>
        </authorList>
    </citation>
    <scope>NUCLEOTIDE SEQUENCE [LARGE SCALE GENOMIC DNA]</scope>
    <source>
        <strain evidence="5">cv. UFG-1</strain>
    </source>
</reference>
<organism evidence="4 5">
    <name type="scientific">Handroanthus impetiginosus</name>
    <dbReference type="NCBI Taxonomy" id="429701"/>
    <lineage>
        <taxon>Eukaryota</taxon>
        <taxon>Viridiplantae</taxon>
        <taxon>Streptophyta</taxon>
        <taxon>Embryophyta</taxon>
        <taxon>Tracheophyta</taxon>
        <taxon>Spermatophyta</taxon>
        <taxon>Magnoliopsida</taxon>
        <taxon>eudicotyledons</taxon>
        <taxon>Gunneridae</taxon>
        <taxon>Pentapetalae</taxon>
        <taxon>asterids</taxon>
        <taxon>lamiids</taxon>
        <taxon>Lamiales</taxon>
        <taxon>Bignoniaceae</taxon>
        <taxon>Crescentiina</taxon>
        <taxon>Tabebuia alliance</taxon>
        <taxon>Handroanthus</taxon>
    </lineage>
</organism>
<comment type="caution">
    <text evidence="4">The sequence shown here is derived from an EMBL/GenBank/DDBJ whole genome shotgun (WGS) entry which is preliminary data.</text>
</comment>
<name>A0A2G9GYT5_9LAMI</name>
<dbReference type="GO" id="GO:0008270">
    <property type="term" value="F:zinc ion binding"/>
    <property type="evidence" value="ECO:0007669"/>
    <property type="project" value="UniProtKB-KW"/>
</dbReference>
<evidence type="ECO:0000313" key="4">
    <source>
        <dbReference type="EMBL" id="PIN10443.1"/>
    </source>
</evidence>
<dbReference type="GO" id="GO:0003677">
    <property type="term" value="F:DNA binding"/>
    <property type="evidence" value="ECO:0007669"/>
    <property type="project" value="UniProtKB-KW"/>
</dbReference>
<dbReference type="AlphaFoldDB" id="A0A2G9GYT5"/>
<dbReference type="InterPro" id="IPR000571">
    <property type="entry name" value="Znf_CCCH"/>
</dbReference>
<keyword evidence="2" id="KW-0479">Metal-binding</keyword>
<feature type="domain" description="C3H1-type" evidence="3">
    <location>
        <begin position="570"/>
        <end position="598"/>
    </location>
</feature>
<evidence type="ECO:0000256" key="1">
    <source>
        <dbReference type="ARBA" id="ARBA00023125"/>
    </source>
</evidence>
<dbReference type="Proteomes" id="UP000231279">
    <property type="component" value="Unassembled WGS sequence"/>
</dbReference>